<keyword evidence="1" id="KW-0732">Signal</keyword>
<protein>
    <recommendedName>
        <fullName evidence="2">YqaJ viral recombinase domain-containing protein</fullName>
    </recommendedName>
</protein>
<sequence>MLTAFAFVGAALLAAFPHRQALLIGEQSMGKRASARTRGKRREAAQRVRIAGSMPRVLSTAPTVTITRQNYAMLSYPNGTHVEVHAPMLRQTQHGEWLSVRSALEITASEFAAARDAWKHATRAQLLDRKLGVPRAQFRGNAATKFGLEQEPHAVREYERITGSTVTPTGLHMHENLRWGASPDGIVRTPGGDEGLLEVKCFFRYRTHGQVPQVSECPAAYFDQIQGQLAITGYQWCDLVMFVPRRKRTFGKNTCIIRVQRNMSYFNDVLVPHLETFGEVLRERRAQAAVVAAAAESMPGLDRGSGGSNADTVPVSKAQLALGIEDEVVAAAAAHAQHFRLSRHLAREAAHSSLVELVCNALRHGPREISDGDLFVERRVGELPASLGLHADGSSLSSPDVVAADWRRGELLIIEATIVHDGALGRYVSRKKHKYRYLCRRPSEDALLQPLPPIVMAVGVSGELHPDSVAALRDCFQLDEPALAQFCADAASIARDRPGSTRLARPYSRHT</sequence>
<dbReference type="Gene3D" id="3.90.320.10">
    <property type="match status" value="1"/>
</dbReference>
<proteinExistence type="predicted"/>
<dbReference type="CDD" id="cd22343">
    <property type="entry name" value="PDDEXK_lambda_exonuclease-like"/>
    <property type="match status" value="1"/>
</dbReference>
<dbReference type="InterPro" id="IPR019080">
    <property type="entry name" value="YqaJ_viral_recombinase"/>
</dbReference>
<organism evidence="3">
    <name type="scientific">Coccolithus braarudii</name>
    <dbReference type="NCBI Taxonomy" id="221442"/>
    <lineage>
        <taxon>Eukaryota</taxon>
        <taxon>Haptista</taxon>
        <taxon>Haptophyta</taxon>
        <taxon>Prymnesiophyceae</taxon>
        <taxon>Coccolithales</taxon>
        <taxon>Coccolithaceae</taxon>
        <taxon>Coccolithus</taxon>
    </lineage>
</organism>
<dbReference type="GO" id="GO:0006281">
    <property type="term" value="P:DNA repair"/>
    <property type="evidence" value="ECO:0007669"/>
    <property type="project" value="UniProtKB-ARBA"/>
</dbReference>
<accession>A0A7S0LNB9</accession>
<dbReference type="AlphaFoldDB" id="A0A7S0LNB9"/>
<reference evidence="3" key="1">
    <citation type="submission" date="2021-01" db="EMBL/GenBank/DDBJ databases">
        <authorList>
            <person name="Corre E."/>
            <person name="Pelletier E."/>
            <person name="Niang G."/>
            <person name="Scheremetjew M."/>
            <person name="Finn R."/>
            <person name="Kale V."/>
            <person name="Holt S."/>
            <person name="Cochrane G."/>
            <person name="Meng A."/>
            <person name="Brown T."/>
            <person name="Cohen L."/>
        </authorList>
    </citation>
    <scope>NUCLEOTIDE SEQUENCE</scope>
    <source>
        <strain evidence="3">PLY182g</strain>
    </source>
</reference>
<feature type="domain" description="YqaJ viral recombinase" evidence="2">
    <location>
        <begin position="96"/>
        <end position="235"/>
    </location>
</feature>
<dbReference type="SUPFAM" id="SSF52980">
    <property type="entry name" value="Restriction endonuclease-like"/>
    <property type="match status" value="1"/>
</dbReference>
<dbReference type="InterPro" id="IPR011335">
    <property type="entry name" value="Restrct_endonuc-II-like"/>
</dbReference>
<dbReference type="InterPro" id="IPR011604">
    <property type="entry name" value="PDDEXK-like_dom_sf"/>
</dbReference>
<feature type="signal peptide" evidence="1">
    <location>
        <begin position="1"/>
        <end position="21"/>
    </location>
</feature>
<gene>
    <name evidence="3" type="ORF">CPEL01642_LOCUS18938</name>
</gene>
<feature type="chain" id="PRO_5031476285" description="YqaJ viral recombinase domain-containing protein" evidence="1">
    <location>
        <begin position="22"/>
        <end position="511"/>
    </location>
</feature>
<dbReference type="Pfam" id="PF09588">
    <property type="entry name" value="YqaJ"/>
    <property type="match status" value="1"/>
</dbReference>
<evidence type="ECO:0000259" key="2">
    <source>
        <dbReference type="Pfam" id="PF09588"/>
    </source>
</evidence>
<name>A0A7S0LNB9_9EUKA</name>
<evidence type="ECO:0000256" key="1">
    <source>
        <dbReference type="SAM" id="SignalP"/>
    </source>
</evidence>
<dbReference type="InterPro" id="IPR051703">
    <property type="entry name" value="NF-kappa-B_Signaling_Reg"/>
</dbReference>
<dbReference type="EMBL" id="HBEY01039676">
    <property type="protein sequence ID" value="CAD8615557.1"/>
    <property type="molecule type" value="Transcribed_RNA"/>
</dbReference>
<dbReference type="PANTHER" id="PTHR46609">
    <property type="entry name" value="EXONUCLEASE, PHAGE-TYPE/RECB, C-TERMINAL DOMAIN-CONTAINING PROTEIN"/>
    <property type="match status" value="1"/>
</dbReference>
<evidence type="ECO:0000313" key="3">
    <source>
        <dbReference type="EMBL" id="CAD8615557.1"/>
    </source>
</evidence>
<dbReference type="PANTHER" id="PTHR46609:SF6">
    <property type="entry name" value="EXONUCLEASE, PHAGE-TYPE_RECB, C-TERMINAL DOMAIN-CONTAINING PROTEIN-RELATED"/>
    <property type="match status" value="1"/>
</dbReference>